<protein>
    <submittedName>
        <fullName evidence="1">DUF2533 family protein</fullName>
    </submittedName>
</protein>
<reference evidence="1" key="1">
    <citation type="submission" date="2018-06" db="EMBL/GenBank/DDBJ databases">
        <title>Paenibacillus xerothermodurans sp. nov. an extremely dry heat resistant spore forming bacterium isolated from the soil of Cape Canaveral, Florida.</title>
        <authorList>
            <person name="Seuylemezian A."/>
            <person name="Kaur N."/>
            <person name="Patil P."/>
            <person name="Patil P."/>
            <person name="Mayilraj S."/>
            <person name="Vaishampayan P."/>
        </authorList>
    </citation>
    <scope>NUCLEOTIDE SEQUENCE [LARGE SCALE GENOMIC DNA]</scope>
    <source>
        <strain evidence="1">ATCC 27380</strain>
    </source>
</reference>
<dbReference type="InterPro" id="IPR019688">
    <property type="entry name" value="DUF2533"/>
</dbReference>
<organism evidence="1 2">
    <name type="scientific">Paenibacillus xerothermodurans</name>
    <dbReference type="NCBI Taxonomy" id="1977292"/>
    <lineage>
        <taxon>Bacteria</taxon>
        <taxon>Bacillati</taxon>
        <taxon>Bacillota</taxon>
        <taxon>Bacilli</taxon>
        <taxon>Bacillales</taxon>
        <taxon>Paenibacillaceae</taxon>
        <taxon>Paenibacillus</taxon>
    </lineage>
</organism>
<gene>
    <name evidence="1" type="ORF">CBW46_000825</name>
</gene>
<dbReference type="OrthoDB" id="2679622at2"/>
<dbReference type="Proteomes" id="UP000214746">
    <property type="component" value="Unassembled WGS sequence"/>
</dbReference>
<dbReference type="EMBL" id="NHRJ02000001">
    <property type="protein sequence ID" value="PZE22363.1"/>
    <property type="molecule type" value="Genomic_DNA"/>
</dbReference>
<proteinExistence type="predicted"/>
<evidence type="ECO:0000313" key="1">
    <source>
        <dbReference type="EMBL" id="PZE22363.1"/>
    </source>
</evidence>
<comment type="caution">
    <text evidence="1">The sequence shown here is derived from an EMBL/GenBank/DDBJ whole genome shotgun (WGS) entry which is preliminary data.</text>
</comment>
<sequence length="88" mass="10329">MTVHEAITRHTRKMQKHLEIFQELDHDREQAIDRAVELCLAGRPFSVDEINRVTAKINEHAKHGISPTRPRVTPEMVREYDDRLSRSN</sequence>
<dbReference type="Pfam" id="PF10752">
    <property type="entry name" value="DUF2533"/>
    <property type="match status" value="1"/>
</dbReference>
<evidence type="ECO:0000313" key="2">
    <source>
        <dbReference type="Proteomes" id="UP000214746"/>
    </source>
</evidence>
<dbReference type="AlphaFoldDB" id="A0A2W1NUU3"/>
<dbReference type="RefSeq" id="WP_089198135.1">
    <property type="nucleotide sequence ID" value="NZ_NHRJ02000001.1"/>
</dbReference>
<name>A0A2W1NUU3_PAEXE</name>
<accession>A0A2W1NUU3</accession>
<keyword evidence="2" id="KW-1185">Reference proteome</keyword>